<reference evidence="2" key="1">
    <citation type="journal article" date="2020" name="mSystems">
        <title>Genome- and Community-Level Interaction Insights into Carbon Utilization and Element Cycling Functions of Hydrothermarchaeota in Hydrothermal Sediment.</title>
        <authorList>
            <person name="Zhou Z."/>
            <person name="Liu Y."/>
            <person name="Xu W."/>
            <person name="Pan J."/>
            <person name="Luo Z.H."/>
            <person name="Li M."/>
        </authorList>
    </citation>
    <scope>NUCLEOTIDE SEQUENCE [LARGE SCALE GENOMIC DNA]</scope>
    <source>
        <strain evidence="2">SpSt-87</strain>
    </source>
</reference>
<dbReference type="InterPro" id="IPR018977">
    <property type="entry name" value="NurA_domain"/>
</dbReference>
<sequence>MKYEELKEFLKRIEFNKTEPEVLIKLIESAQVKGERAQRELKNLRSLTEKIVDTLQNKGFFFVNNKVNENEVEKCAVGIDGSFQIVGGIGGKWYLFLSVTRILFKNGFESEPEVEVFWADIDEIDEQYYPNIGSVAEERMLTAESKAILNWGSKGIKSAVFIDGPIVDPPFPIRNNEEYVNYRCEAFRVCLKNSILIGCVKRIRDKFFINYIADKFNIKEVEHFPSDQHLMLLLFTKLRQNISSGSLYTKWVDLSEVDAHLYKKYKENGVYVVSFFYERDVKSKILRIDVPFTIPPSENVDLVNSTISKVVNILDYWTYPGQDPLPVLLAHEKCNIRRGAAEILYEEILTKSRSLDFFDQLVASRMR</sequence>
<gene>
    <name evidence="2" type="ORF">ENW66_07975</name>
</gene>
<protein>
    <submittedName>
        <fullName evidence="2">DNA double-strand break repair nuclease NurA</fullName>
    </submittedName>
</protein>
<name>A0A7C3RC86_ARCFL</name>
<feature type="domain" description="NurA" evidence="1">
    <location>
        <begin position="78"/>
        <end position="295"/>
    </location>
</feature>
<evidence type="ECO:0000259" key="1">
    <source>
        <dbReference type="Pfam" id="PF09376"/>
    </source>
</evidence>
<dbReference type="EMBL" id="DTLB01000046">
    <property type="protein sequence ID" value="HFW32864.1"/>
    <property type="molecule type" value="Genomic_DNA"/>
</dbReference>
<comment type="caution">
    <text evidence="2">The sequence shown here is derived from an EMBL/GenBank/DDBJ whole genome shotgun (WGS) entry which is preliminary data.</text>
</comment>
<evidence type="ECO:0000313" key="2">
    <source>
        <dbReference type="EMBL" id="HFW32864.1"/>
    </source>
</evidence>
<dbReference type="AlphaFoldDB" id="A0A7C3RC86"/>
<organism evidence="2">
    <name type="scientific">Archaeoglobus fulgidus</name>
    <dbReference type="NCBI Taxonomy" id="2234"/>
    <lineage>
        <taxon>Archaea</taxon>
        <taxon>Methanobacteriati</taxon>
        <taxon>Methanobacteriota</taxon>
        <taxon>Archaeoglobi</taxon>
        <taxon>Archaeoglobales</taxon>
        <taxon>Archaeoglobaceae</taxon>
        <taxon>Archaeoglobus</taxon>
    </lineage>
</organism>
<accession>A0A7C3RC86</accession>
<dbReference type="Pfam" id="PF09376">
    <property type="entry name" value="NurA"/>
    <property type="match status" value="1"/>
</dbReference>
<proteinExistence type="predicted"/>